<dbReference type="PANTHER" id="PTHR36973">
    <property type="entry name" value="SLL1456 PROTEIN-RELATED"/>
    <property type="match status" value="1"/>
</dbReference>
<evidence type="ECO:0000313" key="2">
    <source>
        <dbReference type="EMBL" id="VAV85786.1"/>
    </source>
</evidence>
<dbReference type="Pfam" id="PF05050">
    <property type="entry name" value="Methyltransf_21"/>
    <property type="match status" value="1"/>
</dbReference>
<evidence type="ECO:0000259" key="1">
    <source>
        <dbReference type="Pfam" id="PF05050"/>
    </source>
</evidence>
<dbReference type="InterPro" id="IPR029063">
    <property type="entry name" value="SAM-dependent_MTases_sf"/>
</dbReference>
<dbReference type="InterPro" id="IPR053188">
    <property type="entry name" value="FkbM_Methyltransferase"/>
</dbReference>
<reference evidence="2" key="1">
    <citation type="submission" date="2018-06" db="EMBL/GenBank/DDBJ databases">
        <authorList>
            <person name="Zhirakovskaya E."/>
        </authorList>
    </citation>
    <scope>NUCLEOTIDE SEQUENCE</scope>
</reference>
<dbReference type="PANTHER" id="PTHR36973:SF4">
    <property type="entry name" value="NODULATION PROTEIN"/>
    <property type="match status" value="1"/>
</dbReference>
<dbReference type="SUPFAM" id="SSF53335">
    <property type="entry name" value="S-adenosyl-L-methionine-dependent methyltransferases"/>
    <property type="match status" value="1"/>
</dbReference>
<proteinExistence type="predicted"/>
<gene>
    <name evidence="2" type="ORF">MNBD_DELTA01-1972</name>
</gene>
<dbReference type="NCBIfam" id="TIGR01444">
    <property type="entry name" value="fkbM_fam"/>
    <property type="match status" value="1"/>
</dbReference>
<protein>
    <recommendedName>
        <fullName evidence="1">Methyltransferase FkbM domain-containing protein</fullName>
    </recommendedName>
</protein>
<dbReference type="InterPro" id="IPR006342">
    <property type="entry name" value="FkbM_mtfrase"/>
</dbReference>
<dbReference type="Gene3D" id="3.40.50.150">
    <property type="entry name" value="Vaccinia Virus protein VP39"/>
    <property type="match status" value="1"/>
</dbReference>
<organism evidence="2">
    <name type="scientific">hydrothermal vent metagenome</name>
    <dbReference type="NCBI Taxonomy" id="652676"/>
    <lineage>
        <taxon>unclassified sequences</taxon>
        <taxon>metagenomes</taxon>
        <taxon>ecological metagenomes</taxon>
    </lineage>
</organism>
<name>A0A3B0R9T5_9ZZZZ</name>
<feature type="domain" description="Methyltransferase FkbM" evidence="1">
    <location>
        <begin position="51"/>
        <end position="211"/>
    </location>
</feature>
<dbReference type="EMBL" id="UOEA01000098">
    <property type="protein sequence ID" value="VAV85786.1"/>
    <property type="molecule type" value="Genomic_DNA"/>
</dbReference>
<sequence>MKILLFIARLIKKTLNLFGLDLRKASENRTSLSGAFEQLRKTGFTPATVIDVGAAVGDFTVECYRFFPDSKYILIDPLEENREKLNNVTKNIPGAKHIMAIADSSTVERVLNVHTDLVGSSLYLEQEADLDGVPRKVPAVTLNNLCKENGLTGPYLIKIDVQGAELDVLAGADDILNEAEYVILEVSFFQFVKDGPQFYDIVSFMKSKGFVAYDMFSAHYKLIDGALAQNDIAFVKEYGRFRNDHIYSTPQQREKLTKAMLSYRQRGF</sequence>
<dbReference type="GO" id="GO:0008171">
    <property type="term" value="F:O-methyltransferase activity"/>
    <property type="evidence" value="ECO:0007669"/>
    <property type="project" value="TreeGrafter"/>
</dbReference>
<dbReference type="AlphaFoldDB" id="A0A3B0R9T5"/>
<accession>A0A3B0R9T5</accession>